<dbReference type="InterPro" id="IPR050166">
    <property type="entry name" value="ABC_transporter_ATP-bind"/>
</dbReference>
<name>A0A1T5MRY6_9FIRM</name>
<dbReference type="InterPro" id="IPR027417">
    <property type="entry name" value="P-loop_NTPase"/>
</dbReference>
<keyword evidence="6" id="KW-1185">Reference proteome</keyword>
<dbReference type="SUPFAM" id="SSF52540">
    <property type="entry name" value="P-loop containing nucleoside triphosphate hydrolases"/>
    <property type="match status" value="1"/>
</dbReference>
<dbReference type="PROSITE" id="PS50893">
    <property type="entry name" value="ABC_TRANSPORTER_2"/>
    <property type="match status" value="1"/>
</dbReference>
<dbReference type="PANTHER" id="PTHR42788">
    <property type="entry name" value="TAURINE IMPORT ATP-BINDING PROTEIN-RELATED"/>
    <property type="match status" value="1"/>
</dbReference>
<proteinExistence type="predicted"/>
<evidence type="ECO:0000313" key="5">
    <source>
        <dbReference type="EMBL" id="SKC90794.1"/>
    </source>
</evidence>
<evidence type="ECO:0000256" key="3">
    <source>
        <dbReference type="ARBA" id="ARBA00022840"/>
    </source>
</evidence>
<dbReference type="CDD" id="cd03293">
    <property type="entry name" value="ABC_NrtD_SsuB_transporters"/>
    <property type="match status" value="1"/>
</dbReference>
<sequence length="251" mass="28736">MISLLEIKDLSKFFIKDKEKVNVLNKVSFYVKKGEFLSVVGPSGCGKSTLLGLIAGFDKYDEGSIILKGKKILKPSSNRIMVFQDFNQLFPWKTILQNVLFPLNINKKQIALNKRIQLAKNYLKMVKLEGYEDYYPHEVSGGMKQRAAIARALAIKPEVLLMDEPFGSLDVQTRINLQSILIELWKEIESTIIFVTHDIEEAVILSDRIIAMGRSPSSIRDIIVNNLDRPRDRLSTEFIEKAKEIYDKVRE</sequence>
<evidence type="ECO:0000256" key="1">
    <source>
        <dbReference type="ARBA" id="ARBA00022448"/>
    </source>
</evidence>
<keyword evidence="2" id="KW-0547">Nucleotide-binding</keyword>
<evidence type="ECO:0000259" key="4">
    <source>
        <dbReference type="PROSITE" id="PS50893"/>
    </source>
</evidence>
<dbReference type="SMART" id="SM00382">
    <property type="entry name" value="AAA"/>
    <property type="match status" value="1"/>
</dbReference>
<accession>A0A1T5MRY6</accession>
<feature type="domain" description="ABC transporter" evidence="4">
    <location>
        <begin position="5"/>
        <end position="239"/>
    </location>
</feature>
<dbReference type="Pfam" id="PF00005">
    <property type="entry name" value="ABC_tran"/>
    <property type="match status" value="1"/>
</dbReference>
<dbReference type="InterPro" id="IPR003439">
    <property type="entry name" value="ABC_transporter-like_ATP-bd"/>
</dbReference>
<organism evidence="5 6">
    <name type="scientific">Maledivibacter halophilus</name>
    <dbReference type="NCBI Taxonomy" id="36842"/>
    <lineage>
        <taxon>Bacteria</taxon>
        <taxon>Bacillati</taxon>
        <taxon>Bacillota</taxon>
        <taxon>Clostridia</taxon>
        <taxon>Peptostreptococcales</taxon>
        <taxon>Caminicellaceae</taxon>
        <taxon>Maledivibacter</taxon>
    </lineage>
</organism>
<protein>
    <submittedName>
        <fullName evidence="5">NitT/TauT family transport system ATP-binding protein</fullName>
    </submittedName>
</protein>
<dbReference type="InterPro" id="IPR003593">
    <property type="entry name" value="AAA+_ATPase"/>
</dbReference>
<evidence type="ECO:0000256" key="2">
    <source>
        <dbReference type="ARBA" id="ARBA00022741"/>
    </source>
</evidence>
<dbReference type="AlphaFoldDB" id="A0A1T5MRY6"/>
<evidence type="ECO:0000313" key="6">
    <source>
        <dbReference type="Proteomes" id="UP000190285"/>
    </source>
</evidence>
<keyword evidence="1" id="KW-0813">Transport</keyword>
<dbReference type="PANTHER" id="PTHR42788:SF13">
    <property type="entry name" value="ALIPHATIC SULFONATES IMPORT ATP-BINDING PROTEIN SSUB"/>
    <property type="match status" value="1"/>
</dbReference>
<reference evidence="6" key="1">
    <citation type="submission" date="2017-02" db="EMBL/GenBank/DDBJ databases">
        <authorList>
            <person name="Varghese N."/>
            <person name="Submissions S."/>
        </authorList>
    </citation>
    <scope>NUCLEOTIDE SEQUENCE [LARGE SCALE GENOMIC DNA]</scope>
    <source>
        <strain evidence="6">M1</strain>
    </source>
</reference>
<dbReference type="GO" id="GO:0016887">
    <property type="term" value="F:ATP hydrolysis activity"/>
    <property type="evidence" value="ECO:0007669"/>
    <property type="project" value="InterPro"/>
</dbReference>
<dbReference type="STRING" id="36842.SAMN02194393_05216"/>
<dbReference type="OrthoDB" id="9801958at2"/>
<dbReference type="Gene3D" id="3.40.50.300">
    <property type="entry name" value="P-loop containing nucleotide triphosphate hydrolases"/>
    <property type="match status" value="1"/>
</dbReference>
<dbReference type="RefSeq" id="WP_079495803.1">
    <property type="nucleotide sequence ID" value="NZ_FUZT01000023.1"/>
</dbReference>
<gene>
    <name evidence="5" type="ORF">SAMN02194393_05216</name>
</gene>
<dbReference type="EMBL" id="FUZT01000023">
    <property type="protein sequence ID" value="SKC90794.1"/>
    <property type="molecule type" value="Genomic_DNA"/>
</dbReference>
<keyword evidence="3 5" id="KW-0067">ATP-binding</keyword>
<dbReference type="Proteomes" id="UP000190285">
    <property type="component" value="Unassembled WGS sequence"/>
</dbReference>
<dbReference type="PROSITE" id="PS00211">
    <property type="entry name" value="ABC_TRANSPORTER_1"/>
    <property type="match status" value="1"/>
</dbReference>
<dbReference type="GO" id="GO:0005524">
    <property type="term" value="F:ATP binding"/>
    <property type="evidence" value="ECO:0007669"/>
    <property type="project" value="UniProtKB-KW"/>
</dbReference>
<dbReference type="InterPro" id="IPR017871">
    <property type="entry name" value="ABC_transporter-like_CS"/>
</dbReference>